<dbReference type="InterPro" id="IPR000531">
    <property type="entry name" value="Beta-barrel_TonB"/>
</dbReference>
<dbReference type="SUPFAM" id="SSF56935">
    <property type="entry name" value="Porins"/>
    <property type="match status" value="1"/>
</dbReference>
<evidence type="ECO:0000259" key="4">
    <source>
        <dbReference type="Pfam" id="PF00593"/>
    </source>
</evidence>
<dbReference type="PANTHER" id="PTHR47234">
    <property type="match status" value="1"/>
</dbReference>
<dbReference type="GO" id="GO:0009279">
    <property type="term" value="C:cell outer membrane"/>
    <property type="evidence" value="ECO:0007669"/>
    <property type="project" value="UniProtKB-SubCell"/>
</dbReference>
<reference evidence="5" key="2">
    <citation type="journal article" date="2014" name="ISME J.">
        <title>Microbial stratification in low pH oxic and suboxic macroscopic growths along an acid mine drainage.</title>
        <authorList>
            <person name="Mendez-Garcia C."/>
            <person name="Mesa V."/>
            <person name="Sprenger R.R."/>
            <person name="Richter M."/>
            <person name="Diez M.S."/>
            <person name="Solano J."/>
            <person name="Bargiela R."/>
            <person name="Golyshina O.V."/>
            <person name="Manteca A."/>
            <person name="Ramos J.L."/>
            <person name="Gallego J.R."/>
            <person name="Llorente I."/>
            <person name="Martins Dos Santos V.A."/>
            <person name="Jensen O.N."/>
            <person name="Pelaez A.I."/>
            <person name="Sanchez J."/>
            <person name="Ferrer M."/>
        </authorList>
    </citation>
    <scope>NUCLEOTIDE SEQUENCE</scope>
</reference>
<comment type="caution">
    <text evidence="5">The sequence shown here is derived from an EMBL/GenBank/DDBJ whole genome shotgun (WGS) entry which is preliminary data.</text>
</comment>
<keyword evidence="2" id="KW-0472">Membrane</keyword>
<keyword evidence="3" id="KW-0998">Cell outer membrane</keyword>
<dbReference type="EMBL" id="AUZZ01003151">
    <property type="protein sequence ID" value="EQD57755.1"/>
    <property type="molecule type" value="Genomic_DNA"/>
</dbReference>
<dbReference type="PANTHER" id="PTHR47234:SF2">
    <property type="entry name" value="TONB-DEPENDENT RECEPTOR"/>
    <property type="match status" value="1"/>
</dbReference>
<feature type="domain" description="TonB-dependent receptor-like beta-barrel" evidence="4">
    <location>
        <begin position="6"/>
        <end position="54"/>
    </location>
</feature>
<gene>
    <name evidence="5" type="ORF">B2A_04659</name>
</gene>
<comment type="subcellular location">
    <subcellularLocation>
        <location evidence="1">Cell outer membrane</location>
    </subcellularLocation>
</comment>
<evidence type="ECO:0000256" key="2">
    <source>
        <dbReference type="ARBA" id="ARBA00023136"/>
    </source>
</evidence>
<dbReference type="Gene3D" id="2.40.170.20">
    <property type="entry name" value="TonB-dependent receptor, beta-barrel domain"/>
    <property type="match status" value="1"/>
</dbReference>
<evidence type="ECO:0000313" key="5">
    <source>
        <dbReference type="EMBL" id="EQD57755.1"/>
    </source>
</evidence>
<dbReference type="InterPro" id="IPR036942">
    <property type="entry name" value="Beta-barrel_TonB_sf"/>
</dbReference>
<name>T1BUZ1_9ZZZZ</name>
<organism evidence="5">
    <name type="scientific">mine drainage metagenome</name>
    <dbReference type="NCBI Taxonomy" id="410659"/>
    <lineage>
        <taxon>unclassified sequences</taxon>
        <taxon>metagenomes</taxon>
        <taxon>ecological metagenomes</taxon>
    </lineage>
</organism>
<evidence type="ECO:0000256" key="1">
    <source>
        <dbReference type="ARBA" id="ARBA00004442"/>
    </source>
</evidence>
<proteinExistence type="predicted"/>
<sequence>PTTTVKDRATNTSGRISFKYAPIRSLLFRGSWSQGFRVPSISEFFAGQAQSFNNLIDPCAAPGGAGLPNCPVHANQPLV</sequence>
<reference evidence="5" key="1">
    <citation type="submission" date="2013-08" db="EMBL/GenBank/DDBJ databases">
        <authorList>
            <person name="Mendez C."/>
            <person name="Richter M."/>
            <person name="Ferrer M."/>
            <person name="Sanchez J."/>
        </authorList>
    </citation>
    <scope>NUCLEOTIDE SEQUENCE</scope>
</reference>
<evidence type="ECO:0000256" key="3">
    <source>
        <dbReference type="ARBA" id="ARBA00023237"/>
    </source>
</evidence>
<feature type="non-terminal residue" evidence="5">
    <location>
        <position position="1"/>
    </location>
</feature>
<dbReference type="AlphaFoldDB" id="T1BUZ1"/>
<feature type="non-terminal residue" evidence="5">
    <location>
        <position position="79"/>
    </location>
</feature>
<protein>
    <recommendedName>
        <fullName evidence="4">TonB-dependent receptor-like beta-barrel domain-containing protein</fullName>
    </recommendedName>
</protein>
<dbReference type="Pfam" id="PF00593">
    <property type="entry name" value="TonB_dep_Rec_b-barrel"/>
    <property type="match status" value="1"/>
</dbReference>
<accession>T1BUZ1</accession>